<dbReference type="AlphaFoldDB" id="A0A179FAZ4"/>
<dbReference type="EMBL" id="LSBJ02000007">
    <property type="protein sequence ID" value="OAQ62480.1"/>
    <property type="molecule type" value="Genomic_DNA"/>
</dbReference>
<evidence type="ECO:0000256" key="1">
    <source>
        <dbReference type="SAM" id="MobiDB-lite"/>
    </source>
</evidence>
<feature type="chain" id="PRO_5008101509" evidence="2">
    <location>
        <begin position="27"/>
        <end position="708"/>
    </location>
</feature>
<feature type="signal peptide" evidence="2">
    <location>
        <begin position="1"/>
        <end position="26"/>
    </location>
</feature>
<dbReference type="RefSeq" id="XP_018140184.1">
    <property type="nucleotide sequence ID" value="XM_018285852.1"/>
</dbReference>
<proteinExistence type="predicted"/>
<name>A0A179FAZ4_METCM</name>
<dbReference type="GeneID" id="28849846"/>
<feature type="region of interest" description="Disordered" evidence="1">
    <location>
        <begin position="243"/>
        <end position="297"/>
    </location>
</feature>
<keyword evidence="4" id="KW-1185">Reference proteome</keyword>
<comment type="caution">
    <text evidence="3">The sequence shown here is derived from an EMBL/GenBank/DDBJ whole genome shotgun (WGS) entry which is preliminary data.</text>
</comment>
<protein>
    <submittedName>
        <fullName evidence="3">Uncharacterized protein</fullName>
    </submittedName>
</protein>
<feature type="compositionally biased region" description="Basic and acidic residues" evidence="1">
    <location>
        <begin position="255"/>
        <end position="293"/>
    </location>
</feature>
<organism evidence="3 4">
    <name type="scientific">Pochonia chlamydosporia 170</name>
    <dbReference type="NCBI Taxonomy" id="1380566"/>
    <lineage>
        <taxon>Eukaryota</taxon>
        <taxon>Fungi</taxon>
        <taxon>Dikarya</taxon>
        <taxon>Ascomycota</taxon>
        <taxon>Pezizomycotina</taxon>
        <taxon>Sordariomycetes</taxon>
        <taxon>Hypocreomycetidae</taxon>
        <taxon>Hypocreales</taxon>
        <taxon>Clavicipitaceae</taxon>
        <taxon>Pochonia</taxon>
    </lineage>
</organism>
<evidence type="ECO:0000256" key="2">
    <source>
        <dbReference type="SAM" id="SignalP"/>
    </source>
</evidence>
<evidence type="ECO:0000313" key="4">
    <source>
        <dbReference type="Proteomes" id="UP000078397"/>
    </source>
</evidence>
<reference evidence="3 4" key="1">
    <citation type="journal article" date="2016" name="PLoS Pathog.">
        <title>Biosynthesis of antibiotic leucinostatins in bio-control fungus Purpureocillium lilacinum and their inhibition on phytophthora revealed by genome mining.</title>
        <authorList>
            <person name="Wang G."/>
            <person name="Liu Z."/>
            <person name="Lin R."/>
            <person name="Li E."/>
            <person name="Mao Z."/>
            <person name="Ling J."/>
            <person name="Yang Y."/>
            <person name="Yin W.B."/>
            <person name="Xie B."/>
        </authorList>
    </citation>
    <scope>NUCLEOTIDE SEQUENCE [LARGE SCALE GENOMIC DNA]</scope>
    <source>
        <strain evidence="3">170</strain>
    </source>
</reference>
<dbReference type="OrthoDB" id="3780330at2759"/>
<accession>A0A179FAZ4</accession>
<dbReference type="Proteomes" id="UP000078397">
    <property type="component" value="Unassembled WGS sequence"/>
</dbReference>
<sequence length="708" mass="77751">MASHRTTRLVWSCIALLLVFSQVLLAAPKFKPEVTPDPNGLEVRLDYALYTGEKRRILFSSHLTFGEGLRITDKQLRSLGIEAYKEMEAMGRAYELGKNAMPNVMTILTFGNEIILASSQKGKDKPDIGEEITEELNACFAGFGKDHANQRKCGEVMAIDQYYKSRAGAPKLDIRARIAAIVANKDATSANPYIILAPCGTNDPERPGCNLLVKDLNVLSDGKISEDTDTTELDWRSLKRGGQLRIRQMPDPGEDELKNAEDRQKKGEEELRKEKEELQKEREERPPRLEQEKAVQQTEQQNTALEVVGALISVGAAVGGAAGLTALVAAAAGGTEAAGGAAALTAAGAVALTAAEIADEAIPLLMDSLEVYDGALEALPETVELPELAPALRRRAVTDPSIQKKRNAHTEGREKAEKKAIALRPVMLQAVNAGVTTGLEVAQRNMSVATGSKRRALSDTDVKNLTAWAGRIYKGVQNQTSTVVLGVATNLTVSLVVTELMRNNGTALSAKDVAERGLQDFLNGVTDELHGKSNEIVRRVGYKYCFEYPGNQRCFSDWSFRTDIVPRDRFLYGGCRSFPREFWPRQTETGCLIVSGGENLQNMSDARYAVLRITSLRDDFATMTREYCEYSIQYLLNICNTGGILPTSSSDNGTFAWAWSIEPNNGQCPCRENNNSGAYHLPPFRIGYDGIVERGNWRGKQWRMQFGG</sequence>
<keyword evidence="2" id="KW-0732">Signal</keyword>
<evidence type="ECO:0000313" key="3">
    <source>
        <dbReference type="EMBL" id="OAQ62480.1"/>
    </source>
</evidence>
<dbReference type="KEGG" id="pchm:VFPPC_06896"/>
<gene>
    <name evidence="3" type="ORF">VFPPC_06896</name>
</gene>